<sequence>MSKLAHVCLVALAGYTVAGVVGTYFLVRFRRLHCVRQVQPWYCILHYVCYGGFLVYFMRAGSMRRCRESQDVGEQAASLWSASSPQQLHWIQPALQPLSASSLWQVCVLLGEVVLKAFLSPWAAAVSASPSPAAAESVVRPNDIYEPLLQVIAATAFFSSFSLLCNAQWRYAVTNTAEQHPGLWEAIVGVSTTTATAVSLVGAADEVNKGGTSILHGAGSDAATVASLPPLMSQGSLVTPRILVQQPLPTQRRRWAPAPSYVNGAHSGGDSTRGDLADSGISTCITIATPGAEDFCGGDDVSGTGRANQVKQHDTGGHEATAAATSIDNLLVGNKTPSRGRRKSWRRSVRSTQPQKRAPSPSHDDYEGIDDAGEELRNTTVPSSSLWSRLSRGSGRRLCPSSAWACKEGQEGTRGGGRASAAGGGHASREQHRHLERLRQRLLVAFWLSDTVVVLLTFLLFAPLAVARIAVAVAAASAWATAEASAAQESSGLGHGRRGGPRLPTATATAAALPCPTEGFVGVTGLLLLTAERILLSRWMRLTQQFLALVPAAMTAASVETSPAGMSSAAARQKQLRQRTPSCTYRRLGSSRWRRSLDLLHAQLPSRHLRVETARSAATRATAAAATDAAEASMMSVPCRFWPVLTVAVLLLTLQVLSGAAWVWAAAVLLTTGCAVVHLVDSVAGPLRWVTTEYRYLVCCTWWELFFSFSFAVPSLDCMSTQEQYMADSLPGTAPGSRGGLGLPAAVGREPLANHSSNIVMAFSSATVKSPFGSRLRRHSTAHRSARLMKANGCTGPLWMGRRLEASSAGTTTTATVLSEKAAHVVLDDDRKEAVLLGGGVSGSQDVTGGSAAETPMSPLQFWHRVATKVLQESDNATGAVPTTAELRRSSSRFFGAEDVNRIGVASTADASLLHQMPTVSPLAILSSAHGMEHLNSAPACFTRENLKGSMLLTLPAVARTRRRVEAAELEIQERLLTMNHAELQQEEQTMWAQHLSCSGEMTATSTSSNENEEQLYFSSLPPHSAVSDAREHAGSHDSGGILENPEEAQQQQQQSVTQDGWFLRALATVVPGFSAPRCSGEGDDAPSSSPSTTPGSISTANAPLHENSSLSTATAHAWMGEENGFARFLDCVRHDGDNTYALQSLLAVYGNTFGHRVDARGRGALHYAAMGGFVHGAIFLTRIGAELNVLDKDGYAPLHYAVLYRTKVHMQSRSTAESSTAATQGVQHVIEATALQAAYSAGSDASSGVEDCNSGGRNPQESAPTNSSTTGCLSTSRETSLRIRSDPLARKTPVKTLSFSSPPLFTPSSQRRQSPAGIGSATAGSTSSVLCGLNSTVIPTVIPAVTAVSAAAAAAAATAVVVPEEQCHGMVSALVRLGAQVDLPTAKGLTALHLAVMQESIGLVNTLLRAGANPLRGWELETLPHASMMSRAASCCEGSSTNTEVLVGGASKTAFPCCPLGQGNDTSASHSTQKRRTLSSENGNLRRVLSDASGSPATPTRRCEWVDVHLTNAGHPIPNDCCKSPLLLAVELDADLAVVSMLHHVAFQDTTAWVGDGLSKRVVADSPITERSHPAAPLGAPPGTAAIVETVSIAHDSPMSQAPDSPPWTPAPLTSAVEAAVATIPSNVDVNPPPFQLMSAVADTGVSFNATATATLADSPPAHMWWERCCLHGFNPVHIALALGNAQVTRTLLLRWSYAEAATHSPDVAAAPHKSVRDAEMLSRRARESNLNEPRMTTTAMPDVTARTLLDFSSGAVIGSHLDEWAVDQQQHQPVLAHITPSLAEETNGYSWPTSLSGSSAEEATAPTMALFLVPHIGPAAFWVQPLRLNLFHLAAVGDSTECLAYVLRWRGAPDYVPCALDDLFVNEQRAESAGQESATATEGAYWRRRQPRRSQAYQGESACDVSEPPELLVAASSSTELDALGTEEHAFPAPVSSRGSSTRTPWANHVMASGEGAATGEAAARLEKIVEQDGVSTSPSSLPAASATSGVAAGAVVALQRSPGRSLTNSSTTETREMALRCDSGSIASSAISSMLNHAWTSSRFSAQSNEVASTATAPASPPRERRLQRKKRGFVPALLTLLHANTRVDGVRRRVRKTVFGSPTLRRTSAPRRLTTRRQSLQRPRIDGVDEDGDGSNNSTMMAKTCYGSLAAAAALRTEMANYYAAMGYPPRRRIRSECCREKGAGDPSSRCSGSISNHANVQCPIAEALAAPQTRRRRAKKTERTRRLRQHRSRAFISAVAKLRHCTAGIPIDIAHLSAVEAAVDEACTQMVSTSARRALQQSLLIVTQHLQNQHRRTQLITELSCVAAAARETASAPDDGRTSAVKGDAESTTTPAVSAAIQVSTVSTGDVDGNRNVAIAGKSEFSIGSQGGSMGEGRARDAADHRCCCAFGTSLPCASPDSPSALCHDSSVHLGRGTATTTTHGSPPAEPDERARVSASEDKKPRRRGPHRQQGTLHLLRQLSAELNAFDTRGLTPLHYAIANQNASMVYLLCAYGATFVFASEETETHPMRHSAELIAAAATAERHTGSCDRDKVAASNTQLAASQEEPGSVAVTTDSMAPASSLPTAWTYARAQLSTPPIGRSTGALSSLGECAYAQLPPSTQQAIRQAANTGSAVHLLWMPTQEEREAERRQQQQQLFTLPVSEERNVACAKAQHSAPLLASHALLSSAAPAITVVRATAGGTESPPNNLLHSPVPPDTLLAAEEPLAKPTVMADDVRGSGGGENALSAQLQTHVLSQDMKTLQPRIAGKPGSSNNNGGSFATSWRWHPKRLPTSPDAGVSLDEAKDEPAVAVDVITGTPFKQDVGYEAPLQSNASSSSEPNTLVSMRTPTATTTVDAEDALLTGVKEVTQGVRKAAVPFSSSSTSSNAAAAAAAVEYRLLAPHDVFLMHVVRDPAKAEGILRAAMEGTALRYLFLASGETL</sequence>
<dbReference type="InterPro" id="IPR036770">
    <property type="entry name" value="Ankyrin_rpt-contain_sf"/>
</dbReference>
<dbReference type="Gene3D" id="1.25.40.20">
    <property type="entry name" value="Ankyrin repeat-containing domain"/>
    <property type="match status" value="3"/>
</dbReference>
<feature type="transmembrane region" description="Helical" evidence="5">
    <location>
        <begin position="7"/>
        <end position="27"/>
    </location>
</feature>
<dbReference type="PROSITE" id="PS50088">
    <property type="entry name" value="ANK_REPEAT"/>
    <property type="match status" value="3"/>
</dbReference>
<dbReference type="VEuPathDB" id="TriTrypDB:LtaPh_0405900"/>
<evidence type="ECO:0000256" key="5">
    <source>
        <dbReference type="SAM" id="Phobius"/>
    </source>
</evidence>
<proteinExistence type="predicted"/>
<feature type="region of interest" description="Disordered" evidence="4">
    <location>
        <begin position="2113"/>
        <end position="2140"/>
    </location>
</feature>
<reference evidence="6" key="1">
    <citation type="submission" date="2019-11" db="EMBL/GenBank/DDBJ databases">
        <title>Leishmania tarentolae CDS.</title>
        <authorList>
            <person name="Goto Y."/>
            <person name="Yamagishi J."/>
        </authorList>
    </citation>
    <scope>NUCLEOTIDE SEQUENCE [LARGE SCALE GENOMIC DNA]</scope>
    <source>
        <strain evidence="6">Parrot Tar II</strain>
    </source>
</reference>
<feature type="compositionally biased region" description="Basic residues" evidence="4">
    <location>
        <begin position="338"/>
        <end position="349"/>
    </location>
</feature>
<keyword evidence="5" id="KW-0472">Membrane</keyword>
<feature type="compositionally biased region" description="Low complexity" evidence="4">
    <location>
        <begin position="2114"/>
        <end position="2126"/>
    </location>
</feature>
<feature type="compositionally biased region" description="Low complexity" evidence="4">
    <location>
        <begin position="382"/>
        <end position="395"/>
    </location>
</feature>
<feature type="region of interest" description="Disordered" evidence="4">
    <location>
        <begin position="1075"/>
        <end position="1107"/>
    </location>
</feature>
<name>A0A640K7M9_LEITA</name>
<dbReference type="PANTHER" id="PTHR24173">
    <property type="entry name" value="ANKYRIN REPEAT CONTAINING"/>
    <property type="match status" value="1"/>
</dbReference>
<gene>
    <name evidence="6" type="ORF">LtaPh_0405900</name>
</gene>
<evidence type="ECO:0000256" key="1">
    <source>
        <dbReference type="ARBA" id="ARBA00022737"/>
    </source>
</evidence>
<feature type="transmembrane region" description="Helical" evidence="5">
    <location>
        <begin position="442"/>
        <end position="462"/>
    </location>
</feature>
<feature type="transmembrane region" description="Helical" evidence="5">
    <location>
        <begin position="39"/>
        <end position="58"/>
    </location>
</feature>
<evidence type="ECO:0000256" key="2">
    <source>
        <dbReference type="ARBA" id="ARBA00023043"/>
    </source>
</evidence>
<protein>
    <recommendedName>
        <fullName evidence="8">Ankyrin repeat protein</fullName>
    </recommendedName>
</protein>
<feature type="repeat" description="ANK" evidence="3">
    <location>
        <begin position="2478"/>
        <end position="2510"/>
    </location>
</feature>
<evidence type="ECO:0000256" key="3">
    <source>
        <dbReference type="PROSITE-ProRule" id="PRU00023"/>
    </source>
</evidence>
<feature type="repeat" description="ANK" evidence="3">
    <location>
        <begin position="1161"/>
        <end position="1193"/>
    </location>
</feature>
<comment type="caution">
    <text evidence="6">The sequence shown here is derived from an EMBL/GenBank/DDBJ whole genome shotgun (WGS) entry which is preliminary data.</text>
</comment>
<feature type="repeat" description="ANK" evidence="3">
    <location>
        <begin position="1388"/>
        <end position="1414"/>
    </location>
</feature>
<evidence type="ECO:0000313" key="7">
    <source>
        <dbReference type="Proteomes" id="UP000419144"/>
    </source>
</evidence>
<dbReference type="Proteomes" id="UP000419144">
    <property type="component" value="Unassembled WGS sequence"/>
</dbReference>
<feature type="compositionally biased region" description="Low complexity" evidence="4">
    <location>
        <begin position="1297"/>
        <end position="1325"/>
    </location>
</feature>
<accession>A0A640K7M9</accession>
<feature type="region of interest" description="Disordered" evidence="4">
    <location>
        <begin position="251"/>
        <end position="275"/>
    </location>
</feature>
<keyword evidence="5" id="KW-0812">Transmembrane</keyword>
<feature type="region of interest" description="Disordered" evidence="4">
    <location>
        <begin position="2048"/>
        <end position="2070"/>
    </location>
</feature>
<feature type="region of interest" description="Disordered" evidence="4">
    <location>
        <begin position="2545"/>
        <end position="2565"/>
    </location>
</feature>
<keyword evidence="2 3" id="KW-0040">ANK repeat</keyword>
<dbReference type="PROSITE" id="PS50297">
    <property type="entry name" value="ANK_REP_REGION"/>
    <property type="match status" value="2"/>
</dbReference>
<dbReference type="Pfam" id="PF00023">
    <property type="entry name" value="Ank"/>
    <property type="match status" value="2"/>
</dbReference>
<feature type="transmembrane region" description="Helical" evidence="5">
    <location>
        <begin position="641"/>
        <end position="657"/>
    </location>
</feature>
<feature type="compositionally biased region" description="Low complexity" evidence="4">
    <location>
        <begin position="1087"/>
        <end position="1100"/>
    </location>
</feature>
<dbReference type="SMART" id="SM00248">
    <property type="entry name" value="ANK"/>
    <property type="match status" value="5"/>
</dbReference>
<dbReference type="PANTHER" id="PTHR24173:SF74">
    <property type="entry name" value="ANKYRIN REPEAT DOMAIN-CONTAINING PROTEIN 16"/>
    <property type="match status" value="1"/>
</dbReference>
<feature type="region of interest" description="Disordered" evidence="4">
    <location>
        <begin position="332"/>
        <end position="395"/>
    </location>
</feature>
<evidence type="ECO:0000256" key="4">
    <source>
        <dbReference type="SAM" id="MobiDB-lite"/>
    </source>
</evidence>
<evidence type="ECO:0008006" key="8">
    <source>
        <dbReference type="Google" id="ProtNLM"/>
    </source>
</evidence>
<dbReference type="InterPro" id="IPR002110">
    <property type="entry name" value="Ankyrin_rpt"/>
</dbReference>
<keyword evidence="7" id="KW-1185">Reference proteome</keyword>
<feature type="compositionally biased region" description="Basic and acidic residues" evidence="4">
    <location>
        <begin position="2436"/>
        <end position="2449"/>
    </location>
</feature>
<feature type="compositionally biased region" description="Basic and acidic residues" evidence="4">
    <location>
        <begin position="1280"/>
        <end position="1290"/>
    </location>
</feature>
<feature type="compositionally biased region" description="Polar residues" evidence="4">
    <location>
        <begin position="1256"/>
        <end position="1279"/>
    </location>
</feature>
<feature type="compositionally biased region" description="Gly residues" evidence="4">
    <location>
        <begin position="412"/>
        <end position="426"/>
    </location>
</feature>
<keyword evidence="5" id="KW-1133">Transmembrane helix</keyword>
<evidence type="ECO:0000313" key="6">
    <source>
        <dbReference type="EMBL" id="GET85666.1"/>
    </source>
</evidence>
<dbReference type="EMBL" id="BLBS01000004">
    <property type="protein sequence ID" value="GET85666.1"/>
    <property type="molecule type" value="Genomic_DNA"/>
</dbReference>
<feature type="region of interest" description="Disordered" evidence="4">
    <location>
        <begin position="1247"/>
        <end position="1325"/>
    </location>
</feature>
<feature type="region of interest" description="Disordered" evidence="4">
    <location>
        <begin position="407"/>
        <end position="428"/>
    </location>
</feature>
<organism evidence="6 7">
    <name type="scientific">Leishmania tarentolae</name>
    <name type="common">Sauroleishmania tarentolae</name>
    <dbReference type="NCBI Taxonomy" id="5689"/>
    <lineage>
        <taxon>Eukaryota</taxon>
        <taxon>Discoba</taxon>
        <taxon>Euglenozoa</taxon>
        <taxon>Kinetoplastea</taxon>
        <taxon>Metakinetoplastina</taxon>
        <taxon>Trypanosomatida</taxon>
        <taxon>Trypanosomatidae</taxon>
        <taxon>Leishmaniinae</taxon>
        <taxon>Leishmania</taxon>
        <taxon>lizard Leishmania</taxon>
    </lineage>
</organism>
<feature type="region of interest" description="Disordered" evidence="4">
    <location>
        <begin position="1024"/>
        <end position="1058"/>
    </location>
</feature>
<feature type="region of interest" description="Disordered" evidence="4">
    <location>
        <begin position="1465"/>
        <end position="1501"/>
    </location>
</feature>
<feature type="region of interest" description="Disordered" evidence="4">
    <location>
        <begin position="1874"/>
        <end position="1894"/>
    </location>
</feature>
<feature type="region of interest" description="Disordered" evidence="4">
    <location>
        <begin position="2756"/>
        <end position="2779"/>
    </location>
</feature>
<dbReference type="OrthoDB" id="267778at2759"/>
<feature type="region of interest" description="Disordered" evidence="4">
    <location>
        <begin position="2422"/>
        <end position="2461"/>
    </location>
</feature>
<keyword evidence="1" id="KW-0677">Repeat</keyword>
<dbReference type="SUPFAM" id="SSF48403">
    <property type="entry name" value="Ankyrin repeat"/>
    <property type="match status" value="3"/>
</dbReference>